<dbReference type="EMBL" id="CP043494">
    <property type="protein sequence ID" value="WNG52520.1"/>
    <property type="molecule type" value="Genomic_DNA"/>
</dbReference>
<sequence>MRPEQILTREPSPEEVVERIQTLPTPPAEHVAELRRKLAEERRPESATAWPPLLQNPRGKMDTRYASIPTSHRPLLGPPLVLAKRAFRLAFQPFINEIMRRQVEFNEAILESLAQVYEQTRENARTQAAWRKQMEARLARLEGKDAP</sequence>
<name>A0ABY9XAV3_9BACT</name>
<dbReference type="Proteomes" id="UP001611383">
    <property type="component" value="Chromosome"/>
</dbReference>
<accession>A0ABY9XAV3</accession>
<gene>
    <name evidence="2" type="ORF">F0U60_21760</name>
</gene>
<proteinExistence type="predicted"/>
<protein>
    <submittedName>
        <fullName evidence="2">Uncharacterized protein</fullName>
    </submittedName>
</protein>
<evidence type="ECO:0000256" key="1">
    <source>
        <dbReference type="SAM" id="MobiDB-lite"/>
    </source>
</evidence>
<evidence type="ECO:0000313" key="3">
    <source>
        <dbReference type="Proteomes" id="UP001611383"/>
    </source>
</evidence>
<feature type="region of interest" description="Disordered" evidence="1">
    <location>
        <begin position="1"/>
        <end position="65"/>
    </location>
</feature>
<organism evidence="2 3">
    <name type="scientific">Archangium minus</name>
    <dbReference type="NCBI Taxonomy" id="83450"/>
    <lineage>
        <taxon>Bacteria</taxon>
        <taxon>Pseudomonadati</taxon>
        <taxon>Myxococcota</taxon>
        <taxon>Myxococcia</taxon>
        <taxon>Myxococcales</taxon>
        <taxon>Cystobacterineae</taxon>
        <taxon>Archangiaceae</taxon>
        <taxon>Archangium</taxon>
    </lineage>
</organism>
<keyword evidence="3" id="KW-1185">Reference proteome</keyword>
<reference evidence="2 3" key="1">
    <citation type="submission" date="2019-08" db="EMBL/GenBank/DDBJ databases">
        <title>Archangium and Cystobacter genomes.</title>
        <authorList>
            <person name="Chen I.-C.K."/>
            <person name="Wielgoss S."/>
        </authorList>
    </citation>
    <scope>NUCLEOTIDE SEQUENCE [LARGE SCALE GENOMIC DNA]</scope>
    <source>
        <strain evidence="2 3">Cbm 6</strain>
    </source>
</reference>
<feature type="compositionally biased region" description="Basic and acidic residues" evidence="1">
    <location>
        <begin position="30"/>
        <end position="45"/>
    </location>
</feature>
<evidence type="ECO:0000313" key="2">
    <source>
        <dbReference type="EMBL" id="WNG52520.1"/>
    </source>
</evidence>
<dbReference type="RefSeq" id="WP_395822833.1">
    <property type="nucleotide sequence ID" value="NZ_CP043494.1"/>
</dbReference>